<name>A0A8K0HFA9_9ROSA</name>
<evidence type="ECO:0000313" key="2">
    <source>
        <dbReference type="Proteomes" id="UP000796880"/>
    </source>
</evidence>
<evidence type="ECO:0000313" key="1">
    <source>
        <dbReference type="EMBL" id="KAF3450750.1"/>
    </source>
</evidence>
<organism evidence="1 2">
    <name type="scientific">Rhamnella rubrinervis</name>
    <dbReference type="NCBI Taxonomy" id="2594499"/>
    <lineage>
        <taxon>Eukaryota</taxon>
        <taxon>Viridiplantae</taxon>
        <taxon>Streptophyta</taxon>
        <taxon>Embryophyta</taxon>
        <taxon>Tracheophyta</taxon>
        <taxon>Spermatophyta</taxon>
        <taxon>Magnoliopsida</taxon>
        <taxon>eudicotyledons</taxon>
        <taxon>Gunneridae</taxon>
        <taxon>Pentapetalae</taxon>
        <taxon>rosids</taxon>
        <taxon>fabids</taxon>
        <taxon>Rosales</taxon>
        <taxon>Rhamnaceae</taxon>
        <taxon>rhamnoid group</taxon>
        <taxon>Rhamneae</taxon>
        <taxon>Rhamnella</taxon>
    </lineage>
</organism>
<sequence length="112" mass="12164">MKSFTQGGSKLVLALKSRPPRNSPESDSTGIVDELFGNVSVISRDLSGDQCHHSTTAVDYGNLADYTHISSSAAGSSGKWEHADGYAGWNDSGDWDRRNFYAGCCGHFRDFQ</sequence>
<proteinExistence type="predicted"/>
<reference evidence="1" key="1">
    <citation type="submission" date="2020-03" db="EMBL/GenBank/DDBJ databases">
        <title>A high-quality chromosome-level genome assembly of a woody plant with both climbing and erect habits, Rhamnella rubrinervis.</title>
        <authorList>
            <person name="Lu Z."/>
            <person name="Yang Y."/>
            <person name="Zhu X."/>
            <person name="Sun Y."/>
        </authorList>
    </citation>
    <scope>NUCLEOTIDE SEQUENCE</scope>
    <source>
        <strain evidence="1">BYM</strain>
        <tissue evidence="1">Leaf</tissue>
    </source>
</reference>
<comment type="caution">
    <text evidence="1">The sequence shown here is derived from an EMBL/GenBank/DDBJ whole genome shotgun (WGS) entry which is preliminary data.</text>
</comment>
<dbReference type="Proteomes" id="UP000796880">
    <property type="component" value="Unassembled WGS sequence"/>
</dbReference>
<keyword evidence="2" id="KW-1185">Reference proteome</keyword>
<gene>
    <name evidence="1" type="ORF">FNV43_RR06839</name>
</gene>
<dbReference type="EMBL" id="VOIH02000003">
    <property type="protein sequence ID" value="KAF3450750.1"/>
    <property type="molecule type" value="Genomic_DNA"/>
</dbReference>
<dbReference type="AlphaFoldDB" id="A0A8K0HFA9"/>
<accession>A0A8K0HFA9</accession>
<protein>
    <submittedName>
        <fullName evidence="1">Uncharacterized protein</fullName>
    </submittedName>
</protein>